<dbReference type="PANTHER" id="PTHR15486:SF96">
    <property type="entry name" value="LIPID DROPLET-REGULATING VLDL ASSEMBLY FACTOR AUP1"/>
    <property type="match status" value="1"/>
</dbReference>
<dbReference type="Gene3D" id="2.30.30.1020">
    <property type="entry name" value="CCR4-NOT complex subunit 2/3/5, C-terminal domain"/>
    <property type="match status" value="1"/>
</dbReference>
<dbReference type="GO" id="GO:0016020">
    <property type="term" value="C:membrane"/>
    <property type="evidence" value="ECO:0007669"/>
    <property type="project" value="UniProtKB-SubCell"/>
</dbReference>
<feature type="region of interest" description="Disordered" evidence="7">
    <location>
        <begin position="335"/>
        <end position="368"/>
    </location>
</feature>
<evidence type="ECO:0000313" key="11">
    <source>
        <dbReference type="Proteomes" id="UP000008021"/>
    </source>
</evidence>
<name>A0A0E0D695_9ORYZ</name>
<evidence type="ECO:0000256" key="8">
    <source>
        <dbReference type="SAM" id="Phobius"/>
    </source>
</evidence>
<dbReference type="Proteomes" id="UP000008021">
    <property type="component" value="Chromosome 3"/>
</dbReference>
<keyword evidence="4 8" id="KW-0812">Transmembrane</keyword>
<feature type="transmembrane region" description="Helical" evidence="8">
    <location>
        <begin position="830"/>
        <end position="855"/>
    </location>
</feature>
<evidence type="ECO:0000256" key="4">
    <source>
        <dbReference type="ARBA" id="ARBA00022692"/>
    </source>
</evidence>
<dbReference type="Pfam" id="PF01553">
    <property type="entry name" value="Acyltransferase"/>
    <property type="match status" value="1"/>
</dbReference>
<evidence type="ECO:0000256" key="2">
    <source>
        <dbReference type="ARBA" id="ARBA00007937"/>
    </source>
</evidence>
<dbReference type="SUPFAM" id="SSF69593">
    <property type="entry name" value="Glycerol-3-phosphate (1)-acyltransferase"/>
    <property type="match status" value="1"/>
</dbReference>
<dbReference type="InterPro" id="IPR056462">
    <property type="entry name" value="HAD_RAM2/GPAT1-8"/>
</dbReference>
<dbReference type="PANTHER" id="PTHR15486">
    <property type="entry name" value="ANCIENT UBIQUITOUS PROTEIN"/>
    <property type="match status" value="1"/>
</dbReference>
<dbReference type="eggNOG" id="KOG2151">
    <property type="taxonomic scope" value="Eukaryota"/>
</dbReference>
<dbReference type="GO" id="GO:0006355">
    <property type="term" value="P:regulation of DNA-templated transcription"/>
    <property type="evidence" value="ECO:0007669"/>
    <property type="project" value="InterPro"/>
</dbReference>
<dbReference type="HOGENOM" id="CLU_009753_0_0_1"/>
<dbReference type="InterPro" id="IPR007282">
    <property type="entry name" value="NOT2/3/5_C"/>
</dbReference>
<evidence type="ECO:0000313" key="10">
    <source>
        <dbReference type="EnsemblPlants" id="OMERI03G29880.4"/>
    </source>
</evidence>
<dbReference type="Gramene" id="OMERI03G29880.4">
    <property type="protein sequence ID" value="OMERI03G29880.4"/>
    <property type="gene ID" value="OMERI03G29880"/>
</dbReference>
<dbReference type="InterPro" id="IPR038635">
    <property type="entry name" value="CCR4-NOT_su2/3/5_C_sf"/>
</dbReference>
<feature type="region of interest" description="Disordered" evidence="7">
    <location>
        <begin position="281"/>
        <end position="318"/>
    </location>
</feature>
<accession>A0A0E0D695</accession>
<comment type="subcellular location">
    <subcellularLocation>
        <location evidence="1">Membrane</location>
        <topology evidence="1">Multi-pass membrane protein</topology>
    </subcellularLocation>
</comment>
<keyword evidence="5 8" id="KW-1133">Transmembrane helix</keyword>
<organism evidence="10">
    <name type="scientific">Oryza meridionalis</name>
    <dbReference type="NCBI Taxonomy" id="40149"/>
    <lineage>
        <taxon>Eukaryota</taxon>
        <taxon>Viridiplantae</taxon>
        <taxon>Streptophyta</taxon>
        <taxon>Embryophyta</taxon>
        <taxon>Tracheophyta</taxon>
        <taxon>Spermatophyta</taxon>
        <taxon>Magnoliopsida</taxon>
        <taxon>Liliopsida</taxon>
        <taxon>Poales</taxon>
        <taxon>Poaceae</taxon>
        <taxon>BOP clade</taxon>
        <taxon>Oryzoideae</taxon>
        <taxon>Oryzeae</taxon>
        <taxon>Oryzinae</taxon>
        <taxon>Oryza</taxon>
    </lineage>
</organism>
<dbReference type="GO" id="GO:0090447">
    <property type="term" value="F:glycerol-3-phosphate 2-O-acyltransferase activity"/>
    <property type="evidence" value="ECO:0007669"/>
    <property type="project" value="TreeGrafter"/>
</dbReference>
<dbReference type="FunFam" id="2.30.30.1020:FF:000004">
    <property type="entry name" value="probable NOT transcription complex subunit VIP2 isoform X1"/>
    <property type="match status" value="1"/>
</dbReference>
<feature type="compositionally biased region" description="Polar residues" evidence="7">
    <location>
        <begin position="340"/>
        <end position="366"/>
    </location>
</feature>
<keyword evidence="6 8" id="KW-0472">Membrane</keyword>
<feature type="transmembrane region" description="Helical" evidence="8">
    <location>
        <begin position="638"/>
        <end position="658"/>
    </location>
</feature>
<evidence type="ECO:0000256" key="5">
    <source>
        <dbReference type="ARBA" id="ARBA00022989"/>
    </source>
</evidence>
<feature type="compositionally biased region" description="Polar residues" evidence="7">
    <location>
        <begin position="285"/>
        <end position="318"/>
    </location>
</feature>
<keyword evidence="3" id="KW-0808">Transferase</keyword>
<evidence type="ECO:0000256" key="7">
    <source>
        <dbReference type="SAM" id="MobiDB-lite"/>
    </source>
</evidence>
<dbReference type="Pfam" id="PF04153">
    <property type="entry name" value="NOT2_3_5_C"/>
    <property type="match status" value="1"/>
</dbReference>
<evidence type="ECO:0000256" key="3">
    <source>
        <dbReference type="ARBA" id="ARBA00022679"/>
    </source>
</evidence>
<dbReference type="FunFam" id="3.40.50.1000:FF:000135">
    <property type="entry name" value="Glycerol-3-phosphate 2-O-acyltransferase 6"/>
    <property type="match status" value="1"/>
</dbReference>
<evidence type="ECO:0000256" key="6">
    <source>
        <dbReference type="ARBA" id="ARBA00023136"/>
    </source>
</evidence>
<dbReference type="CDD" id="cd06551">
    <property type="entry name" value="LPLAT"/>
    <property type="match status" value="1"/>
</dbReference>
<dbReference type="AlphaFoldDB" id="A0A0E0D695"/>
<evidence type="ECO:0000259" key="9">
    <source>
        <dbReference type="SMART" id="SM00563"/>
    </source>
</evidence>
<dbReference type="InterPro" id="IPR036412">
    <property type="entry name" value="HAD-like_sf"/>
</dbReference>
<comment type="similarity">
    <text evidence="2">Belongs to the GPAT/DAPAT family.</text>
</comment>
<reference evidence="10" key="2">
    <citation type="submission" date="2018-05" db="EMBL/GenBank/DDBJ databases">
        <title>OmerRS3 (Oryza meridionalis Reference Sequence Version 3).</title>
        <authorList>
            <person name="Zhang J."/>
            <person name="Kudrna D."/>
            <person name="Lee S."/>
            <person name="Talag J."/>
            <person name="Welchert J."/>
            <person name="Wing R.A."/>
        </authorList>
    </citation>
    <scope>NUCLEOTIDE SEQUENCE [LARGE SCALE GENOMIC DNA]</scope>
    <source>
        <strain evidence="10">OR44</strain>
    </source>
</reference>
<feature type="region of interest" description="Disordered" evidence="7">
    <location>
        <begin position="1"/>
        <end position="28"/>
    </location>
</feature>
<keyword evidence="11" id="KW-1185">Reference proteome</keyword>
<dbReference type="GO" id="GO:0010143">
    <property type="term" value="P:cutin biosynthetic process"/>
    <property type="evidence" value="ECO:0007669"/>
    <property type="project" value="TreeGrafter"/>
</dbReference>
<feature type="domain" description="Phospholipid/glycerol acyltransferase" evidence="9">
    <location>
        <begin position="890"/>
        <end position="991"/>
    </location>
</feature>
<sequence>MPGSLAQRNAAMSGLPSSGVQQPGGSISARFASNNLPVGMSQLPHGHSGVSSRVNVGGGPAFSSSLNIGGTIQGLSSNLGAGGSRNSVPGMSVSPALGNLGPRITGSVGNIVGGSNIGRNISSGGLSVPSIASRMNLSGNIGSGGSPQMMNMMGSSYPTSGGSLSQNQIQGGNNSLGSMGMLHDANDSAPYDMNDFPQLTGRPSSAGGPQGQYGSLRKQGVGVNTIVQQNQEFSIQNEDFPALPGYKGSTSDYAMELHHKEQLHDNVPVMQAQQYPMSRSVGFNLGSNYPPNRQQHQQGANSVQNAGPQNIGLRSSASQTSSLGSYEQLIQQYQQPQTQNPFRLQQVSSATQSYRDQSLKSIQGGQTPPDPYGLMGLLGVIRMNDADLASLALGMDLTTLGLNLNSPDNLYKTFGSPWSNEPAKGEPEFHIPACYNAEQPPPLQPIHFQKFQTLTLFYIFYSMPRDEAQLCAASELYNRGWFYHKEVRVWLTRIPNVEPLVKTPHYERGSYGCFDPNNWETIRKDNFVLHYDQIEKKPAIPSSSQTIPPAQEPSFIGRMKLLFMLRAQYHCLTHRHSRTHSELMGDAKMIASPFPAVEKCSSKDRGGDTVVADLDGTLLCGRSSFPYFAHMAFETGGVLRLLALILLAPLAGVLYYLVSESAGIQVLIFASMAGARVSDVEAVARAVLPKFYCSDIHPESWRVFSACGRRCVLTANPRIMVEAFLKEYLGADIVVGTELVVWRGRATGLVRSPGVLVGENKAAALREAFGDALPEIGIGDRRTDYPFMRLCKEGYVVPASPSPRPVPREELPKPVVFHDGRLVQKPSPALALLTVLWIPIGFVLACLRIAAGALLPMRVVYHAFRALGVRVTVKGTPPPPASRETGQSGVLFICSHRTLLDPIFLSTALGRPITAVTYSVSRLSEILSPIRTVRLTRDRAADAAMIRRLLAEGDLVICPEGTTCREPFLLRFSALFAELTDEIVPVAMENQMSMFHGTTARGWKALDPFYFFMNPSPGYVVTFLRKLPGELTCNGGGGGGGRSSHEVANYIQRLIASTLSYECTSFTRKDKYKALAGNDGTVVSKPNIDEKKAMGC</sequence>
<evidence type="ECO:0000256" key="1">
    <source>
        <dbReference type="ARBA" id="ARBA00004141"/>
    </source>
</evidence>
<dbReference type="SUPFAM" id="SSF56784">
    <property type="entry name" value="HAD-like"/>
    <property type="match status" value="1"/>
</dbReference>
<proteinExistence type="inferred from homology"/>
<dbReference type="SMART" id="SM00563">
    <property type="entry name" value="PlsC"/>
    <property type="match status" value="1"/>
</dbReference>
<feature type="compositionally biased region" description="Polar residues" evidence="7">
    <location>
        <begin position="15"/>
        <end position="28"/>
    </location>
</feature>
<dbReference type="STRING" id="40149.A0A0E0D695"/>
<reference evidence="10" key="1">
    <citation type="submission" date="2015-04" db="UniProtKB">
        <authorList>
            <consortium name="EnsemblPlants"/>
        </authorList>
    </citation>
    <scope>IDENTIFICATION</scope>
</reference>
<dbReference type="EnsemblPlants" id="OMERI03G29880.4">
    <property type="protein sequence ID" value="OMERI03G29880.4"/>
    <property type="gene ID" value="OMERI03G29880"/>
</dbReference>
<dbReference type="EnsemblPlants" id="OMERI03G29880.1">
    <property type="protein sequence ID" value="OMERI03G29880.1"/>
    <property type="gene ID" value="OMERI03G29880"/>
</dbReference>
<dbReference type="Gene3D" id="3.40.50.1000">
    <property type="entry name" value="HAD superfamily/HAD-like"/>
    <property type="match status" value="1"/>
</dbReference>
<dbReference type="InterPro" id="IPR002123">
    <property type="entry name" value="Plipid/glycerol_acylTrfase"/>
</dbReference>
<dbReference type="InterPro" id="IPR023214">
    <property type="entry name" value="HAD_sf"/>
</dbReference>
<dbReference type="GO" id="GO:0016791">
    <property type="term" value="F:phosphatase activity"/>
    <property type="evidence" value="ECO:0007669"/>
    <property type="project" value="TreeGrafter"/>
</dbReference>
<protein>
    <recommendedName>
        <fullName evidence="9">Phospholipid/glycerol acyltransferase domain-containing protein</fullName>
    </recommendedName>
</protein>
<dbReference type="Pfam" id="PF23270">
    <property type="entry name" value="HAD_RAM2_N"/>
    <property type="match status" value="1"/>
</dbReference>
<dbReference type="Gramene" id="OMERI03G29880.1">
    <property type="protein sequence ID" value="OMERI03G29880.1"/>
    <property type="gene ID" value="OMERI03G29880"/>
</dbReference>